<dbReference type="OrthoDB" id="3829914at2"/>
<dbReference type="Gene3D" id="3.40.30.10">
    <property type="entry name" value="Glutaredoxin"/>
    <property type="match status" value="1"/>
</dbReference>
<comment type="caution">
    <text evidence="2">The sequence shown here is derived from an EMBL/GenBank/DDBJ whole genome shotgun (WGS) entry which is preliminary data.</text>
</comment>
<dbReference type="InterPro" id="IPR036249">
    <property type="entry name" value="Thioredoxin-like_sf"/>
</dbReference>
<evidence type="ECO:0000256" key="1">
    <source>
        <dbReference type="SAM" id="MobiDB-lite"/>
    </source>
</evidence>
<gene>
    <name evidence="2" type="ORF">FAB82_26385</name>
</gene>
<proteinExistence type="predicted"/>
<protein>
    <submittedName>
        <fullName evidence="2">Thioredoxin family protein</fullName>
    </submittedName>
</protein>
<name>A0A4S8Q0R5_9ACTN</name>
<dbReference type="RefSeq" id="WP_136537545.1">
    <property type="nucleotide sequence ID" value="NZ_STGY01000083.1"/>
</dbReference>
<dbReference type="EMBL" id="STGY01000083">
    <property type="protein sequence ID" value="THV33664.1"/>
    <property type="molecule type" value="Genomic_DNA"/>
</dbReference>
<reference evidence="2 3" key="2">
    <citation type="submission" date="2019-05" db="EMBL/GenBank/DDBJ databases">
        <title>Glycomyces buryatensis sp. nov.</title>
        <authorList>
            <person name="Nikitina E."/>
        </authorList>
    </citation>
    <scope>NUCLEOTIDE SEQUENCE [LARGE SCALE GENOMIC DNA]</scope>
    <source>
        <strain evidence="2 3">18</strain>
    </source>
</reference>
<dbReference type="CDD" id="cd02947">
    <property type="entry name" value="TRX_family"/>
    <property type="match status" value="1"/>
</dbReference>
<feature type="region of interest" description="Disordered" evidence="1">
    <location>
        <begin position="102"/>
        <end position="122"/>
    </location>
</feature>
<organism evidence="2 3">
    <name type="scientific">Glycomyces buryatensis</name>
    <dbReference type="NCBI Taxonomy" id="2570927"/>
    <lineage>
        <taxon>Bacteria</taxon>
        <taxon>Bacillati</taxon>
        <taxon>Actinomycetota</taxon>
        <taxon>Actinomycetes</taxon>
        <taxon>Glycomycetales</taxon>
        <taxon>Glycomycetaceae</taxon>
        <taxon>Glycomyces</taxon>
    </lineage>
</organism>
<accession>A0A4S8Q0R5</accession>
<dbReference type="SUPFAM" id="SSF52833">
    <property type="entry name" value="Thioredoxin-like"/>
    <property type="match status" value="1"/>
</dbReference>
<sequence>MQLNSDYTTEADPASRDQVCDLITSLALAPGEKTIAILSHAPQVYMQTMITPEETFALEFRDASDGRHFSVETGSRYVVSEAFLSYFDGTNNWKTRVEWKGEQVSGDRRAQPGNGPDSPLIRDLPDRDGLSMMAFTDASDLSCQAYAAELARFEAQERERLSLTVIDTAASPELCAEWGVDGSRLPIQIIFKDGVLQRVLRGVRSARALTHQLDSAMGNHH</sequence>
<dbReference type="Proteomes" id="UP000308760">
    <property type="component" value="Unassembled WGS sequence"/>
</dbReference>
<dbReference type="AlphaFoldDB" id="A0A4S8Q0R5"/>
<evidence type="ECO:0000313" key="3">
    <source>
        <dbReference type="Proteomes" id="UP000308760"/>
    </source>
</evidence>
<keyword evidence="3" id="KW-1185">Reference proteome</keyword>
<reference evidence="3" key="1">
    <citation type="submission" date="2019-04" db="EMBL/GenBank/DDBJ databases">
        <title>Nocardioides xinjiangensis sp. nov.</title>
        <authorList>
            <person name="Liu S."/>
        </authorList>
    </citation>
    <scope>NUCLEOTIDE SEQUENCE [LARGE SCALE GENOMIC DNA]</scope>
    <source>
        <strain evidence="3">18</strain>
    </source>
</reference>
<evidence type="ECO:0000313" key="2">
    <source>
        <dbReference type="EMBL" id="THV33664.1"/>
    </source>
</evidence>